<dbReference type="EMBL" id="CAJJDM010000002">
    <property type="protein sequence ID" value="CAD8043402.1"/>
    <property type="molecule type" value="Genomic_DNA"/>
</dbReference>
<gene>
    <name evidence="1" type="ORF">PPRIM_AZ9-3.1.T0050053</name>
</gene>
<comment type="caution">
    <text evidence="1">The sequence shown here is derived from an EMBL/GenBank/DDBJ whole genome shotgun (WGS) entry which is preliminary data.</text>
</comment>
<keyword evidence="2" id="KW-1185">Reference proteome</keyword>
<reference evidence="1" key="1">
    <citation type="submission" date="2021-01" db="EMBL/GenBank/DDBJ databases">
        <authorList>
            <consortium name="Genoscope - CEA"/>
            <person name="William W."/>
        </authorList>
    </citation>
    <scope>NUCLEOTIDE SEQUENCE</scope>
</reference>
<organism evidence="1 2">
    <name type="scientific">Paramecium primaurelia</name>
    <dbReference type="NCBI Taxonomy" id="5886"/>
    <lineage>
        <taxon>Eukaryota</taxon>
        <taxon>Sar</taxon>
        <taxon>Alveolata</taxon>
        <taxon>Ciliophora</taxon>
        <taxon>Intramacronucleata</taxon>
        <taxon>Oligohymenophorea</taxon>
        <taxon>Peniculida</taxon>
        <taxon>Parameciidae</taxon>
        <taxon>Paramecium</taxon>
    </lineage>
</organism>
<protein>
    <submittedName>
        <fullName evidence="1">Uncharacterized protein</fullName>
    </submittedName>
</protein>
<dbReference type="OMA" id="CKYINHR"/>
<proteinExistence type="predicted"/>
<dbReference type="Proteomes" id="UP000688137">
    <property type="component" value="Unassembled WGS sequence"/>
</dbReference>
<name>A0A8S1JMD2_PARPR</name>
<dbReference type="AlphaFoldDB" id="A0A8S1JMD2"/>
<accession>A0A8S1JMD2</accession>
<sequence length="372" mass="43180">MSKQNIHNLDHGLSKVNDSITQSISKVIPIGNETSIYKLNFNELQTGNDRKISKSCRDNLSYTPHQNKFYGYCQFPKQKLNSGKLTESRMTTLQQQSTISVEKSQVKPQTPNTQLHTSSIMNGKRLKVKNSEILFQDNPYHLSGNMQDVIQNYQKSTIQSFVFRKGSSSINRNKSQTSQNQQRFVCKYINHRQINSPPINLINKFIINLDQQKLQNEQSNQTENLKITLGTDRGRLTIENETPDEKQNRSLSKSLYQTLDLSLQTDAIQATHMRSLNTDINSSAILCDQNNRKVSEIYQSFIFKSNLQMNQNKLITTKQQLENSQRLEKELELYPEIKQPKEQRKTKQYRAKIYTESELSKKEKDLNTNYLI</sequence>
<evidence type="ECO:0000313" key="2">
    <source>
        <dbReference type="Proteomes" id="UP000688137"/>
    </source>
</evidence>
<evidence type="ECO:0000313" key="1">
    <source>
        <dbReference type="EMBL" id="CAD8043402.1"/>
    </source>
</evidence>